<protein>
    <submittedName>
        <fullName evidence="2">Uncharacterized protein</fullName>
    </submittedName>
</protein>
<gene>
    <name evidence="2" type="ORF">LX32DRAFT_390835</name>
</gene>
<evidence type="ECO:0000313" key="3">
    <source>
        <dbReference type="Proteomes" id="UP001232148"/>
    </source>
</evidence>
<dbReference type="AlphaFoldDB" id="A0AAD9HI36"/>
<name>A0AAD9HI36_9PEZI</name>
<keyword evidence="1" id="KW-0472">Membrane</keyword>
<keyword evidence="1" id="KW-1133">Transmembrane helix</keyword>
<feature type="transmembrane region" description="Helical" evidence="1">
    <location>
        <begin position="134"/>
        <end position="156"/>
    </location>
</feature>
<organism evidence="2 3">
    <name type="scientific">Colletotrichum zoysiae</name>
    <dbReference type="NCBI Taxonomy" id="1216348"/>
    <lineage>
        <taxon>Eukaryota</taxon>
        <taxon>Fungi</taxon>
        <taxon>Dikarya</taxon>
        <taxon>Ascomycota</taxon>
        <taxon>Pezizomycotina</taxon>
        <taxon>Sordariomycetes</taxon>
        <taxon>Hypocreomycetidae</taxon>
        <taxon>Glomerellales</taxon>
        <taxon>Glomerellaceae</taxon>
        <taxon>Colletotrichum</taxon>
        <taxon>Colletotrichum graminicola species complex</taxon>
    </lineage>
</organism>
<evidence type="ECO:0000256" key="1">
    <source>
        <dbReference type="SAM" id="Phobius"/>
    </source>
</evidence>
<reference evidence="2" key="1">
    <citation type="submission" date="2021-06" db="EMBL/GenBank/DDBJ databases">
        <title>Comparative genomics, transcriptomics and evolutionary studies reveal genomic signatures of adaptation to plant cell wall in hemibiotrophic fungi.</title>
        <authorList>
            <consortium name="DOE Joint Genome Institute"/>
            <person name="Baroncelli R."/>
            <person name="Diaz J.F."/>
            <person name="Benocci T."/>
            <person name="Peng M."/>
            <person name="Battaglia E."/>
            <person name="Haridas S."/>
            <person name="Andreopoulos W."/>
            <person name="Labutti K."/>
            <person name="Pangilinan J."/>
            <person name="Floch G.L."/>
            <person name="Makela M.R."/>
            <person name="Henrissat B."/>
            <person name="Grigoriev I.V."/>
            <person name="Crouch J.A."/>
            <person name="De Vries R.P."/>
            <person name="Sukno S.A."/>
            <person name="Thon M.R."/>
        </authorList>
    </citation>
    <scope>NUCLEOTIDE SEQUENCE</scope>
    <source>
        <strain evidence="2">MAFF235873</strain>
    </source>
</reference>
<comment type="caution">
    <text evidence="2">The sequence shown here is derived from an EMBL/GenBank/DDBJ whole genome shotgun (WGS) entry which is preliminary data.</text>
</comment>
<keyword evidence="1" id="KW-0812">Transmembrane</keyword>
<sequence>MPNFQKQNLIHGCRVFSLSRKDPEAGNFTTSCRPPPANELTAPGTHAPSVAVVPHLVVVCRYFVRSQYLIITARICPRGASLGAHFAPVTVVHSDKEAPSIFMLEKWTSPSALSLGEFCCSIVEAITDFLRRLIVRYAIVIIAVASVIGTAANHTFGKGKKR</sequence>
<proteinExistence type="predicted"/>
<dbReference type="EMBL" id="MU842874">
    <property type="protein sequence ID" value="KAK2028712.1"/>
    <property type="molecule type" value="Genomic_DNA"/>
</dbReference>
<evidence type="ECO:0000313" key="2">
    <source>
        <dbReference type="EMBL" id="KAK2028712.1"/>
    </source>
</evidence>
<keyword evidence="3" id="KW-1185">Reference proteome</keyword>
<accession>A0AAD9HI36</accession>
<dbReference type="Proteomes" id="UP001232148">
    <property type="component" value="Unassembled WGS sequence"/>
</dbReference>